<dbReference type="AlphaFoldDB" id="A0A5J6WMI5"/>
<dbReference type="RefSeq" id="WP_019441826.1">
    <property type="nucleotide sequence ID" value="NZ_ALOE01000022.1"/>
</dbReference>
<dbReference type="OrthoDB" id="6398485at2"/>
<dbReference type="KEGG" id="mmaa:FR932_09150"/>
<dbReference type="EMBL" id="CP044399">
    <property type="protein sequence ID" value="QFI38005.1"/>
    <property type="molecule type" value="Genomic_DNA"/>
</dbReference>
<accession>A0A5J6WMI5</accession>
<organism evidence="1 2">
    <name type="scientific">Moritella marina ATCC 15381</name>
    <dbReference type="NCBI Taxonomy" id="1202962"/>
    <lineage>
        <taxon>Bacteria</taxon>
        <taxon>Pseudomonadati</taxon>
        <taxon>Pseudomonadota</taxon>
        <taxon>Gammaproteobacteria</taxon>
        <taxon>Alteromonadales</taxon>
        <taxon>Moritellaceae</taxon>
        <taxon>Moritella</taxon>
    </lineage>
</organism>
<keyword evidence="2" id="KW-1185">Reference proteome</keyword>
<name>A0A5J6WMI5_MORMI</name>
<protein>
    <submittedName>
        <fullName evidence="1">Uncharacterized protein</fullName>
    </submittedName>
</protein>
<reference evidence="1 2" key="1">
    <citation type="submission" date="2019-09" db="EMBL/GenBank/DDBJ databases">
        <title>Hybrid Assembly of the complete Genome of the Deep-Sea Bacterium Moritella marina from long Nanopore and Illumina reads.</title>
        <authorList>
            <person name="Magin S."/>
            <person name="Georgoulis A."/>
            <person name="Papadimitriou K."/>
            <person name="Iliakis G."/>
            <person name="Vorgias C.E."/>
        </authorList>
    </citation>
    <scope>NUCLEOTIDE SEQUENCE [LARGE SCALE GENOMIC DNA]</scope>
    <source>
        <strain evidence="1 2">MP-1</strain>
    </source>
</reference>
<gene>
    <name evidence="1" type="ORF">FR932_09150</name>
</gene>
<proteinExistence type="predicted"/>
<evidence type="ECO:0000313" key="2">
    <source>
        <dbReference type="Proteomes" id="UP000327424"/>
    </source>
</evidence>
<evidence type="ECO:0000313" key="1">
    <source>
        <dbReference type="EMBL" id="QFI38005.1"/>
    </source>
</evidence>
<dbReference type="Proteomes" id="UP000327424">
    <property type="component" value="Chromosome"/>
</dbReference>
<sequence>MGLDWQFFYDVDTFVEKQNRDNIGAIKHMPGSEPVHANRYSWDGGSYADYAEQFNHAMVLNDGGFSFNVKAEGIGRYKLDLYTHNWLSSSDVTACIKQHCVTIKNDITTHMTGVQNSIVFNTTSIDDELTVTYKRVARQWDFSQSEGYHSLEAINLSEVK</sequence>